<evidence type="ECO:0000256" key="6">
    <source>
        <dbReference type="ARBA" id="ARBA00038503"/>
    </source>
</evidence>
<dbReference type="Gene3D" id="3.40.50.1010">
    <property type="entry name" value="5'-nuclease"/>
    <property type="match status" value="1"/>
</dbReference>
<evidence type="ECO:0000313" key="11">
    <source>
        <dbReference type="Proteomes" id="UP000800235"/>
    </source>
</evidence>
<dbReference type="GO" id="GO:0032040">
    <property type="term" value="C:small-subunit processome"/>
    <property type="evidence" value="ECO:0007669"/>
    <property type="project" value="InterPro"/>
</dbReference>
<gene>
    <name evidence="10" type="ORF">EJ08DRAFT_690315</name>
</gene>
<keyword evidence="3" id="KW-0698">rRNA processing</keyword>
<name>A0A9P4NGU3_9PEZI</name>
<feature type="region of interest" description="Disordered" evidence="8">
    <location>
        <begin position="167"/>
        <end position="296"/>
    </location>
</feature>
<protein>
    <recommendedName>
        <fullName evidence="7">U three protein 23</fullName>
    </recommendedName>
</protein>
<comment type="similarity">
    <text evidence="6">Belongs to the UTP23/FCF1 family. UTP23 subfamily.</text>
</comment>
<dbReference type="Pfam" id="PF04900">
    <property type="entry name" value="Fcf1"/>
    <property type="match status" value="1"/>
</dbReference>
<dbReference type="Proteomes" id="UP000800235">
    <property type="component" value="Unassembled WGS sequence"/>
</dbReference>
<dbReference type="InterPro" id="IPR029060">
    <property type="entry name" value="PIN-like_dom_sf"/>
</dbReference>
<comment type="subcellular location">
    <subcellularLocation>
        <location evidence="1">Nucleus</location>
        <location evidence="1">Nucleolus</location>
    </subcellularLocation>
</comment>
<evidence type="ECO:0000256" key="8">
    <source>
        <dbReference type="SAM" id="MobiDB-lite"/>
    </source>
</evidence>
<evidence type="ECO:0000259" key="9">
    <source>
        <dbReference type="Pfam" id="PF24779"/>
    </source>
</evidence>
<feature type="compositionally biased region" description="Basic and acidic residues" evidence="8">
    <location>
        <begin position="167"/>
        <end position="181"/>
    </location>
</feature>
<dbReference type="GO" id="GO:0006364">
    <property type="term" value="P:rRNA processing"/>
    <property type="evidence" value="ECO:0007669"/>
    <property type="project" value="UniProtKB-KW"/>
</dbReference>
<evidence type="ECO:0000256" key="7">
    <source>
        <dbReference type="ARBA" id="ARBA00076388"/>
    </source>
</evidence>
<evidence type="ECO:0000313" key="10">
    <source>
        <dbReference type="EMBL" id="KAF2421031.1"/>
    </source>
</evidence>
<dbReference type="InterPro" id="IPR006984">
    <property type="entry name" value="Fcf1/UTP23"/>
</dbReference>
<dbReference type="Pfam" id="PF24779">
    <property type="entry name" value="UTP23_sensor"/>
    <property type="match status" value="1"/>
</dbReference>
<accession>A0A9P4NGU3</accession>
<keyword evidence="11" id="KW-1185">Reference proteome</keyword>
<dbReference type="SUPFAM" id="SSF88723">
    <property type="entry name" value="PIN domain-like"/>
    <property type="match status" value="1"/>
</dbReference>
<feature type="compositionally biased region" description="Basic and acidic residues" evidence="8">
    <location>
        <begin position="258"/>
        <end position="267"/>
    </location>
</feature>
<dbReference type="EMBL" id="MU007104">
    <property type="protein sequence ID" value="KAF2421031.1"/>
    <property type="molecule type" value="Genomic_DNA"/>
</dbReference>
<evidence type="ECO:0000256" key="3">
    <source>
        <dbReference type="ARBA" id="ARBA00022552"/>
    </source>
</evidence>
<dbReference type="OrthoDB" id="25675at2759"/>
<sequence length="296" mass="33175">MRGKRSKQYRKLMHQYGLTFAFREPYQVLLDAEILQDAARFKMDLIGGLERTLHGQVKPMITQCSIRHLYNATPKDDSLIETAKSYERRRCNHHLLDDPLSTLDCLTSVIDPKGNSTNKHRYVVATQDGRLRAKMRQIPGVPLVYINRSVMIMEPMGGATEDLREREERAKFKSGLKDRRGATVLGKRGRDEDEEAGSAEEGVHPDRARNIATPVANVTTTATSEAAPKPKKRRGPKGANPLSMKKPKQRTAPTTTEVAEKPTKKPADIATAETEAKKKRKRKPRPKAEVTDVAGD</sequence>
<dbReference type="InterPro" id="IPR057776">
    <property type="entry name" value="UTP23_sensor"/>
</dbReference>
<comment type="function">
    <text evidence="5">Involved in rRNA-processing and ribosome biogenesis.</text>
</comment>
<evidence type="ECO:0000256" key="5">
    <source>
        <dbReference type="ARBA" id="ARBA00037300"/>
    </source>
</evidence>
<dbReference type="CDD" id="cd09865">
    <property type="entry name" value="PIN_ScUtp23p-like"/>
    <property type="match status" value="1"/>
</dbReference>
<feature type="domain" description="UTP23 sensor motif region" evidence="9">
    <location>
        <begin position="230"/>
        <end position="248"/>
    </location>
</feature>
<evidence type="ECO:0000256" key="1">
    <source>
        <dbReference type="ARBA" id="ARBA00004604"/>
    </source>
</evidence>
<dbReference type="AlphaFoldDB" id="A0A9P4NGU3"/>
<proteinExistence type="inferred from homology"/>
<dbReference type="PANTHER" id="PTHR12416">
    <property type="entry name" value="RRNA-PROCESSING PROTEIN UTP23 HOMOLOG"/>
    <property type="match status" value="1"/>
</dbReference>
<keyword evidence="4" id="KW-0539">Nucleus</keyword>
<feature type="compositionally biased region" description="Low complexity" evidence="8">
    <location>
        <begin position="212"/>
        <end position="227"/>
    </location>
</feature>
<organism evidence="10 11">
    <name type="scientific">Tothia fuscella</name>
    <dbReference type="NCBI Taxonomy" id="1048955"/>
    <lineage>
        <taxon>Eukaryota</taxon>
        <taxon>Fungi</taxon>
        <taxon>Dikarya</taxon>
        <taxon>Ascomycota</taxon>
        <taxon>Pezizomycotina</taxon>
        <taxon>Dothideomycetes</taxon>
        <taxon>Pleosporomycetidae</taxon>
        <taxon>Venturiales</taxon>
        <taxon>Cylindrosympodiaceae</taxon>
        <taxon>Tothia</taxon>
    </lineage>
</organism>
<dbReference type="FunFam" id="3.40.50.1010:FF:000006">
    <property type="entry name" value="rRNA-processing protein UTP23 homolog"/>
    <property type="match status" value="1"/>
</dbReference>
<evidence type="ECO:0000256" key="2">
    <source>
        <dbReference type="ARBA" id="ARBA00022517"/>
    </source>
</evidence>
<keyword evidence="2" id="KW-0690">Ribosome biogenesis</keyword>
<reference evidence="10" key="1">
    <citation type="journal article" date="2020" name="Stud. Mycol.">
        <title>101 Dothideomycetes genomes: a test case for predicting lifestyles and emergence of pathogens.</title>
        <authorList>
            <person name="Haridas S."/>
            <person name="Albert R."/>
            <person name="Binder M."/>
            <person name="Bloem J."/>
            <person name="Labutti K."/>
            <person name="Salamov A."/>
            <person name="Andreopoulos B."/>
            <person name="Baker S."/>
            <person name="Barry K."/>
            <person name="Bills G."/>
            <person name="Bluhm B."/>
            <person name="Cannon C."/>
            <person name="Castanera R."/>
            <person name="Culley D."/>
            <person name="Daum C."/>
            <person name="Ezra D."/>
            <person name="Gonzalez J."/>
            <person name="Henrissat B."/>
            <person name="Kuo A."/>
            <person name="Liang C."/>
            <person name="Lipzen A."/>
            <person name="Lutzoni F."/>
            <person name="Magnuson J."/>
            <person name="Mondo S."/>
            <person name="Nolan M."/>
            <person name="Ohm R."/>
            <person name="Pangilinan J."/>
            <person name="Park H.-J."/>
            <person name="Ramirez L."/>
            <person name="Alfaro M."/>
            <person name="Sun H."/>
            <person name="Tritt A."/>
            <person name="Yoshinaga Y."/>
            <person name="Zwiers L.-H."/>
            <person name="Turgeon B."/>
            <person name="Goodwin S."/>
            <person name="Spatafora J."/>
            <person name="Crous P."/>
            <person name="Grigoriev I."/>
        </authorList>
    </citation>
    <scope>NUCLEOTIDE SEQUENCE</scope>
    <source>
        <strain evidence="10">CBS 130266</strain>
    </source>
</reference>
<evidence type="ECO:0000256" key="4">
    <source>
        <dbReference type="ARBA" id="ARBA00023242"/>
    </source>
</evidence>
<comment type="caution">
    <text evidence="10">The sequence shown here is derived from an EMBL/GenBank/DDBJ whole genome shotgun (WGS) entry which is preliminary data.</text>
</comment>